<dbReference type="OrthoDB" id="6941276at2"/>
<gene>
    <name evidence="1" type="ORF">ACR52_15200</name>
</gene>
<sequence length="120" mass="14046">MNDVIKEFDELCDMAIAAFGEELDISYEMSLLNILEFVKKHPGYKEDFIDKFKLILMSGNSPFEVVAFCMRELQWPEIKEFVISNMNPSEDPRSEALRSTLTAYDELWPDADLYSYYCMD</sequence>
<reference evidence="1 2" key="1">
    <citation type="submission" date="2015-06" db="EMBL/GenBank/DDBJ databases">
        <title>Draft genome sequence of an Antarctic Pseudomonas sp. strain KG01 with full potential for biotechnological applications.</title>
        <authorList>
            <person name="Pavlov M.S."/>
            <person name="Lira F."/>
            <person name="Martinez J.L."/>
            <person name="Marshall S.H."/>
        </authorList>
    </citation>
    <scope>NUCLEOTIDE SEQUENCE [LARGE SCALE GENOMIC DNA]</scope>
    <source>
        <strain evidence="1 2">KG01</strain>
    </source>
</reference>
<evidence type="ECO:0000313" key="1">
    <source>
        <dbReference type="EMBL" id="KMT54818.1"/>
    </source>
</evidence>
<keyword evidence="2" id="KW-1185">Reference proteome</keyword>
<dbReference type="RefSeq" id="WP_048725518.1">
    <property type="nucleotide sequence ID" value="NZ_JBJGXJ010000014.1"/>
</dbReference>
<dbReference type="PATRIC" id="fig|1674920.3.peg.957"/>
<name>A0A0J8G2A2_9PSED</name>
<comment type="caution">
    <text evidence="1">The sequence shown here is derived from an EMBL/GenBank/DDBJ whole genome shotgun (WGS) entry which is preliminary data.</text>
</comment>
<organism evidence="1 2">
    <name type="scientific">Pseudomonas fildesensis</name>
    <dbReference type="NCBI Taxonomy" id="1674920"/>
    <lineage>
        <taxon>Bacteria</taxon>
        <taxon>Pseudomonadati</taxon>
        <taxon>Pseudomonadota</taxon>
        <taxon>Gammaproteobacteria</taxon>
        <taxon>Pseudomonadales</taxon>
        <taxon>Pseudomonadaceae</taxon>
        <taxon>Pseudomonas</taxon>
    </lineage>
</organism>
<dbReference type="EMBL" id="LFMW01000009">
    <property type="protein sequence ID" value="KMT54818.1"/>
    <property type="molecule type" value="Genomic_DNA"/>
</dbReference>
<protein>
    <recommendedName>
        <fullName evidence="3">Immunity protein 30 domain-containing protein</fullName>
    </recommendedName>
</protein>
<dbReference type="AlphaFoldDB" id="A0A0J8G2A2"/>
<accession>A0A0J8G2A2</accession>
<dbReference type="Proteomes" id="UP000037551">
    <property type="component" value="Unassembled WGS sequence"/>
</dbReference>
<evidence type="ECO:0000313" key="2">
    <source>
        <dbReference type="Proteomes" id="UP000037551"/>
    </source>
</evidence>
<proteinExistence type="predicted"/>
<evidence type="ECO:0008006" key="3">
    <source>
        <dbReference type="Google" id="ProtNLM"/>
    </source>
</evidence>